<accession>A0A9P6WEJ7</accession>
<dbReference type="EMBL" id="PUHR01000004">
    <property type="protein sequence ID" value="KAG0672208.1"/>
    <property type="molecule type" value="Genomic_DNA"/>
</dbReference>
<name>A0A9P6WEJ7_MAUEX</name>
<keyword evidence="1" id="KW-0732">Signal</keyword>
<comment type="caution">
    <text evidence="2">The sequence shown here is derived from an EMBL/GenBank/DDBJ whole genome shotgun (WGS) entry which is preliminary data.</text>
</comment>
<gene>
    <name evidence="2" type="primary">MID1</name>
    <name evidence="2" type="ORF">C6P45_003683</name>
</gene>
<evidence type="ECO:0000313" key="2">
    <source>
        <dbReference type="EMBL" id="KAG0672208.1"/>
    </source>
</evidence>
<dbReference type="PANTHER" id="PTHR39142:SF1">
    <property type="entry name" value="AEL197CP"/>
    <property type="match status" value="1"/>
</dbReference>
<evidence type="ECO:0000313" key="3">
    <source>
        <dbReference type="Proteomes" id="UP000750334"/>
    </source>
</evidence>
<dbReference type="PANTHER" id="PTHR39142">
    <property type="entry name" value="MID1P"/>
    <property type="match status" value="1"/>
</dbReference>
<dbReference type="Proteomes" id="UP000750334">
    <property type="component" value="Unassembled WGS sequence"/>
</dbReference>
<reference evidence="2 3" key="1">
    <citation type="submission" date="2020-11" db="EMBL/GenBank/DDBJ databases">
        <title>Kefir isolates.</title>
        <authorList>
            <person name="Marcisauskas S."/>
            <person name="Kim Y."/>
            <person name="Blasche S."/>
        </authorList>
    </citation>
    <scope>NUCLEOTIDE SEQUENCE [LARGE SCALE GENOMIC DNA]</scope>
    <source>
        <strain evidence="2 3">OG2</strain>
    </source>
</reference>
<dbReference type="Gene3D" id="1.10.2000.10">
    <property type="entry name" value="Frizzled cysteine-rich domain"/>
    <property type="match status" value="1"/>
</dbReference>
<dbReference type="InterPro" id="IPR024338">
    <property type="entry name" value="MID1/Yam8"/>
</dbReference>
<dbReference type="AlphaFoldDB" id="A0A9P6WEJ7"/>
<dbReference type="InterPro" id="IPR036790">
    <property type="entry name" value="Frizzled_dom_sf"/>
</dbReference>
<proteinExistence type="predicted"/>
<dbReference type="Pfam" id="PF12929">
    <property type="entry name" value="Mid1"/>
    <property type="match status" value="1"/>
</dbReference>
<protein>
    <submittedName>
        <fullName evidence="2">Stretch-activated cation channel mid1</fullName>
    </submittedName>
</protein>
<dbReference type="OrthoDB" id="5405745at2759"/>
<feature type="signal peptide" evidence="1">
    <location>
        <begin position="1"/>
        <end position="20"/>
    </location>
</feature>
<organism evidence="2 3">
    <name type="scientific">Maudiozyma exigua</name>
    <name type="common">Yeast</name>
    <name type="synonym">Kazachstania exigua</name>
    <dbReference type="NCBI Taxonomy" id="34358"/>
    <lineage>
        <taxon>Eukaryota</taxon>
        <taxon>Fungi</taxon>
        <taxon>Dikarya</taxon>
        <taxon>Ascomycota</taxon>
        <taxon>Saccharomycotina</taxon>
        <taxon>Saccharomycetes</taxon>
        <taxon>Saccharomycetales</taxon>
        <taxon>Saccharomycetaceae</taxon>
        <taxon>Maudiozyma</taxon>
    </lineage>
</organism>
<feature type="chain" id="PRO_5040213269" evidence="1">
    <location>
        <begin position="21"/>
        <end position="557"/>
    </location>
</feature>
<dbReference type="GO" id="GO:0098703">
    <property type="term" value="P:calcium ion import across plasma membrane"/>
    <property type="evidence" value="ECO:0007669"/>
    <property type="project" value="InterPro"/>
</dbReference>
<keyword evidence="3" id="KW-1185">Reference proteome</keyword>
<dbReference type="GO" id="GO:0005262">
    <property type="term" value="F:calcium channel activity"/>
    <property type="evidence" value="ECO:0007669"/>
    <property type="project" value="InterPro"/>
</dbReference>
<sequence length="557" mass="63128">MFVIRLVLLIFIELLHITYGWNQDSKIQDDLTLIGDNEYHNPLVMPNFIKRQSRIDYDGEGEIHVLNSIIDSDNIAEWTPISSNLSAGQRDLYVFTVNTDSFTSGFSPTYEILIFISGNICNANDLPTDVELYVIYAFNDTITDDQSNAYKVTFEDGYMETVAVSPIQYDSGSNATSLYSYLYVAIEPRNSTTGQALDSSAYPGVKWEYHLSISENDLVYQWDYRTWMDVLDTDEDSALLVTGAASGATAEYLLMNFTIDDTSLYDIYVYSYNDSLVIKEQFNKSICAIKNGNYLVSSEGNVASSDVQLDKKDLFIQKIIKNGPNSTNEYFYVTGLNQSTTYVAYLTKKIGKSGNLSDVGGIIFEHVEFQTRDDNTCSLIHSLDFCKDVAYSVPTSSLYLGNKTLMAQAYENISMSLYANFSKALQLIPCDTESDARYSPLRTCDDCDESYRNWLCSVSIPRCTTGTTTYYMYREKNKNRNSYIDEQIRPLKNYYEILPCIDMCYGIVRDCPSSFGFSCPDIDSTPNLLFNSYNFYNGNEDFVSCNLMGNDTETVNY</sequence>
<evidence type="ECO:0000256" key="1">
    <source>
        <dbReference type="SAM" id="SignalP"/>
    </source>
</evidence>